<evidence type="ECO:0000256" key="1">
    <source>
        <dbReference type="SAM" id="MobiDB-lite"/>
    </source>
</evidence>
<organism evidence="2 3">
    <name type="scientific">Propioniciclava sinopodophylli</name>
    <dbReference type="NCBI Taxonomy" id="1837344"/>
    <lineage>
        <taxon>Bacteria</taxon>
        <taxon>Bacillati</taxon>
        <taxon>Actinomycetota</taxon>
        <taxon>Actinomycetes</taxon>
        <taxon>Propionibacteriales</taxon>
        <taxon>Propionibacteriaceae</taxon>
        <taxon>Propioniciclava</taxon>
    </lineage>
</organism>
<reference evidence="2 3" key="1">
    <citation type="submission" date="2019-01" db="EMBL/GenBank/DDBJ databases">
        <title>Lactibacter flavus gen. nov., sp. nov., a novel bacterium of the family Propionibacteriaceae isolated from raw milk and dairy products.</title>
        <authorList>
            <person name="Huptas C."/>
            <person name="Wenning M."/>
            <person name="Breitenwieser F."/>
            <person name="Doll E."/>
            <person name="Von Neubeck M."/>
            <person name="Busse H.-J."/>
            <person name="Scherer S."/>
        </authorList>
    </citation>
    <scope>NUCLEOTIDE SEQUENCE [LARGE SCALE GENOMIC DNA]</scope>
    <source>
        <strain evidence="2 3">KCTC 33808</strain>
    </source>
</reference>
<dbReference type="OrthoDB" id="9985870at2"/>
<evidence type="ECO:0000313" key="3">
    <source>
        <dbReference type="Proteomes" id="UP000292373"/>
    </source>
</evidence>
<feature type="compositionally biased region" description="Polar residues" evidence="1">
    <location>
        <begin position="75"/>
        <end position="84"/>
    </location>
</feature>
<protein>
    <submittedName>
        <fullName evidence="2">Uncharacterized protein</fullName>
    </submittedName>
</protein>
<dbReference type="Proteomes" id="UP000292373">
    <property type="component" value="Unassembled WGS sequence"/>
</dbReference>
<feature type="region of interest" description="Disordered" evidence="1">
    <location>
        <begin position="44"/>
        <end position="84"/>
    </location>
</feature>
<keyword evidence="3" id="KW-1185">Reference proteome</keyword>
<comment type="caution">
    <text evidence="2">The sequence shown here is derived from an EMBL/GenBank/DDBJ whole genome shotgun (WGS) entry which is preliminary data.</text>
</comment>
<dbReference type="RefSeq" id="WP_131168774.1">
    <property type="nucleotide sequence ID" value="NZ_SDMQ01000010.1"/>
</dbReference>
<name>A0A4Q9KEB0_9ACTN</name>
<dbReference type="EMBL" id="SDMQ01000010">
    <property type="protein sequence ID" value="TBT83778.1"/>
    <property type="molecule type" value="Genomic_DNA"/>
</dbReference>
<accession>A0A4Q9KEB0</accession>
<gene>
    <name evidence="2" type="ORF">ET989_10705</name>
</gene>
<dbReference type="AlphaFoldDB" id="A0A4Q9KEB0"/>
<sequence length="84" mass="8549">MFHWGADLGELDAEGLSSLAAATAPVVAPCSPDAPVRVSLVPEASTGYTGRPGLTGSRAGRARSPRWVGARSNRAGASSNDPRC</sequence>
<evidence type="ECO:0000313" key="2">
    <source>
        <dbReference type="EMBL" id="TBT83778.1"/>
    </source>
</evidence>
<proteinExistence type="predicted"/>